<dbReference type="Gene3D" id="1.10.260.40">
    <property type="entry name" value="lambda repressor-like DNA-binding domains"/>
    <property type="match status" value="1"/>
</dbReference>
<dbReference type="GO" id="GO:0003677">
    <property type="term" value="F:DNA binding"/>
    <property type="evidence" value="ECO:0007669"/>
    <property type="project" value="UniProtKB-KW"/>
</dbReference>
<dbReference type="Proteomes" id="UP001298753">
    <property type="component" value="Unassembled WGS sequence"/>
</dbReference>
<dbReference type="Pfam" id="PF00356">
    <property type="entry name" value="LacI"/>
    <property type="match status" value="1"/>
</dbReference>
<dbReference type="InterPro" id="IPR050555">
    <property type="entry name" value="Bact_Solute-Bind_Prot2"/>
</dbReference>
<evidence type="ECO:0000256" key="1">
    <source>
        <dbReference type="ARBA" id="ARBA00004196"/>
    </source>
</evidence>
<dbReference type="PROSITE" id="PS50932">
    <property type="entry name" value="HTH_LACI_2"/>
    <property type="match status" value="1"/>
</dbReference>
<dbReference type="Pfam" id="PF13407">
    <property type="entry name" value="Peripla_BP_4"/>
    <property type="match status" value="1"/>
</dbReference>
<dbReference type="PANTHER" id="PTHR30036">
    <property type="entry name" value="D-XYLOSE-BINDING PERIPLASMIC PROTEIN"/>
    <property type="match status" value="1"/>
</dbReference>
<comment type="similarity">
    <text evidence="2">Belongs to the bacterial solute-binding protein 2 family.</text>
</comment>
<sequence length="349" mass="38248">MAVTAQQIAELAGVSRGTVDRALHNRGRVNPEVAAKIHKIAAELGYKPNLIGQALVKSRREFKLGAILQSTETPTMQIVRAGVQRAAEELAASGVELIMRENRGLDTEMVLEHIEELVSQGVQGLAIAPNNSPEIRQCIDELYEQGIPVITLNSDAPGSRRLAFIGMDNYRAGQTAAGLLRLMLPEGGKVLPLAGHLNNTAHNNRLNGFMDTINSETGNEIELLAFQPCFDRDDYAHEITQHALRANPDLTGIYVASNGQAGACAAVEEEGRKGKVKVVAFDLNPMNMELLQSDSLSFVLDQKAFEQGYRPPFLLFDYLQNRKAPEKELLYTDIAIKTKFNSDKPVGME</sequence>
<dbReference type="CDD" id="cd01392">
    <property type="entry name" value="HTH_LacI"/>
    <property type="match status" value="1"/>
</dbReference>
<feature type="domain" description="HTH lacI-type" evidence="3">
    <location>
        <begin position="3"/>
        <end position="57"/>
    </location>
</feature>
<dbReference type="InterPro" id="IPR010982">
    <property type="entry name" value="Lambda_DNA-bd_dom_sf"/>
</dbReference>
<dbReference type="GO" id="GO:0006355">
    <property type="term" value="P:regulation of DNA-templated transcription"/>
    <property type="evidence" value="ECO:0007669"/>
    <property type="project" value="InterPro"/>
</dbReference>
<evidence type="ECO:0000313" key="5">
    <source>
        <dbReference type="Proteomes" id="UP001298753"/>
    </source>
</evidence>
<dbReference type="RefSeq" id="WP_227601014.1">
    <property type="nucleotide sequence ID" value="NZ_JAJEPX010000035.1"/>
</dbReference>
<dbReference type="SUPFAM" id="SSF53822">
    <property type="entry name" value="Periplasmic binding protein-like I"/>
    <property type="match status" value="1"/>
</dbReference>
<dbReference type="SMART" id="SM00354">
    <property type="entry name" value="HTH_LACI"/>
    <property type="match status" value="1"/>
</dbReference>
<dbReference type="SUPFAM" id="SSF47413">
    <property type="entry name" value="lambda repressor-like DNA-binding domains"/>
    <property type="match status" value="1"/>
</dbReference>
<dbReference type="InterPro" id="IPR028082">
    <property type="entry name" value="Peripla_BP_I"/>
</dbReference>
<dbReference type="GeneID" id="98660344"/>
<organism evidence="4 5">
    <name type="scientific">Agathobaculum butyriciproducens</name>
    <dbReference type="NCBI Taxonomy" id="1628085"/>
    <lineage>
        <taxon>Bacteria</taxon>
        <taxon>Bacillati</taxon>
        <taxon>Bacillota</taxon>
        <taxon>Clostridia</taxon>
        <taxon>Eubacteriales</taxon>
        <taxon>Butyricicoccaceae</taxon>
        <taxon>Agathobaculum</taxon>
    </lineage>
</organism>
<proteinExistence type="inferred from homology"/>
<name>A0AAW4W3L9_9FIRM</name>
<evidence type="ECO:0000313" key="4">
    <source>
        <dbReference type="EMBL" id="MCC2177479.1"/>
    </source>
</evidence>
<dbReference type="GO" id="GO:0030288">
    <property type="term" value="C:outer membrane-bounded periplasmic space"/>
    <property type="evidence" value="ECO:0007669"/>
    <property type="project" value="TreeGrafter"/>
</dbReference>
<keyword evidence="4" id="KW-0238">DNA-binding</keyword>
<comment type="subcellular location">
    <subcellularLocation>
        <location evidence="1">Cell envelope</location>
    </subcellularLocation>
</comment>
<evidence type="ECO:0000256" key="2">
    <source>
        <dbReference type="ARBA" id="ARBA00007639"/>
    </source>
</evidence>
<evidence type="ECO:0000259" key="3">
    <source>
        <dbReference type="PROSITE" id="PS50932"/>
    </source>
</evidence>
<protein>
    <submittedName>
        <fullName evidence="4">LacI family DNA-binding transcriptional regulator</fullName>
    </submittedName>
</protein>
<dbReference type="CDD" id="cd06307">
    <property type="entry name" value="PBP1_sugar_binding"/>
    <property type="match status" value="1"/>
</dbReference>
<comment type="caution">
    <text evidence="4">The sequence shown here is derived from an EMBL/GenBank/DDBJ whole genome shotgun (WGS) entry which is preliminary data.</text>
</comment>
<dbReference type="GO" id="GO:0030246">
    <property type="term" value="F:carbohydrate binding"/>
    <property type="evidence" value="ECO:0007669"/>
    <property type="project" value="TreeGrafter"/>
</dbReference>
<dbReference type="PANTHER" id="PTHR30036:SF7">
    <property type="entry name" value="ABC TRANSPORTER PERIPLASMIC-BINDING PROTEIN YPHF"/>
    <property type="match status" value="1"/>
</dbReference>
<reference evidence="4 5" key="1">
    <citation type="submission" date="2021-10" db="EMBL/GenBank/DDBJ databases">
        <title>Anaerobic single-cell dispensing facilitates the cultivation of human gut bacteria.</title>
        <authorList>
            <person name="Afrizal A."/>
        </authorList>
    </citation>
    <scope>NUCLEOTIDE SEQUENCE [LARGE SCALE GENOMIC DNA]</scope>
    <source>
        <strain evidence="4 5">CLA-AA-H270</strain>
    </source>
</reference>
<dbReference type="Gene3D" id="3.40.50.2300">
    <property type="match status" value="2"/>
</dbReference>
<dbReference type="EMBL" id="JAJEPX010000035">
    <property type="protein sequence ID" value="MCC2177479.1"/>
    <property type="molecule type" value="Genomic_DNA"/>
</dbReference>
<gene>
    <name evidence="4" type="ORF">LKD22_10140</name>
</gene>
<dbReference type="InterPro" id="IPR000843">
    <property type="entry name" value="HTH_LacI"/>
</dbReference>
<dbReference type="InterPro" id="IPR025997">
    <property type="entry name" value="SBP_2_dom"/>
</dbReference>
<accession>A0AAW4W3L9</accession>
<keyword evidence="5" id="KW-1185">Reference proteome</keyword>
<dbReference type="AlphaFoldDB" id="A0AAW4W3L9"/>